<keyword evidence="2" id="KW-1185">Reference proteome</keyword>
<organism evidence="1 2">
    <name type="scientific">Saguinus oedipus</name>
    <name type="common">Cotton-top tamarin</name>
    <name type="synonym">Oedipomidas oedipus</name>
    <dbReference type="NCBI Taxonomy" id="9490"/>
    <lineage>
        <taxon>Eukaryota</taxon>
        <taxon>Metazoa</taxon>
        <taxon>Chordata</taxon>
        <taxon>Craniata</taxon>
        <taxon>Vertebrata</taxon>
        <taxon>Euteleostomi</taxon>
        <taxon>Mammalia</taxon>
        <taxon>Eutheria</taxon>
        <taxon>Euarchontoglires</taxon>
        <taxon>Primates</taxon>
        <taxon>Haplorrhini</taxon>
        <taxon>Platyrrhini</taxon>
        <taxon>Cebidae</taxon>
        <taxon>Callitrichinae</taxon>
        <taxon>Saguinus</taxon>
    </lineage>
</organism>
<accession>A0ABQ9WFS7</accession>
<proteinExistence type="predicted"/>
<evidence type="ECO:0000313" key="1">
    <source>
        <dbReference type="EMBL" id="KAK2120509.1"/>
    </source>
</evidence>
<evidence type="ECO:0000313" key="2">
    <source>
        <dbReference type="Proteomes" id="UP001266305"/>
    </source>
</evidence>
<name>A0ABQ9WFS7_SAGOE</name>
<dbReference type="EMBL" id="JASSZA010000001">
    <property type="protein sequence ID" value="KAK2120509.1"/>
    <property type="molecule type" value="Genomic_DNA"/>
</dbReference>
<dbReference type="Proteomes" id="UP001266305">
    <property type="component" value="Unassembled WGS sequence"/>
</dbReference>
<reference evidence="1 2" key="1">
    <citation type="submission" date="2023-05" db="EMBL/GenBank/DDBJ databases">
        <title>B98-5 Cell Line De Novo Hybrid Assembly: An Optical Mapping Approach.</title>
        <authorList>
            <person name="Kananen K."/>
            <person name="Auerbach J.A."/>
            <person name="Kautto E."/>
            <person name="Blachly J.S."/>
        </authorList>
    </citation>
    <scope>NUCLEOTIDE SEQUENCE [LARGE SCALE GENOMIC DNA]</scope>
    <source>
        <strain evidence="1">B95-8</strain>
        <tissue evidence="1">Cell line</tissue>
    </source>
</reference>
<sequence length="70" mass="8081">VILGKLYETRSSQLRKYKPPVKLDTLWHMPHFQKVSVTFIHVPPCTVLAATRLARPLPEVFKFCGFLTID</sequence>
<protein>
    <submittedName>
        <fullName evidence="1">Uncharacterized protein</fullName>
    </submittedName>
</protein>
<comment type="caution">
    <text evidence="1">The sequence shown here is derived from an EMBL/GenBank/DDBJ whole genome shotgun (WGS) entry which is preliminary data.</text>
</comment>
<feature type="non-terminal residue" evidence="1">
    <location>
        <position position="1"/>
    </location>
</feature>
<gene>
    <name evidence="1" type="ORF">P7K49_001895</name>
</gene>